<dbReference type="InterPro" id="IPR004158">
    <property type="entry name" value="DUF247_pln"/>
</dbReference>
<feature type="transmembrane region" description="Helical" evidence="2">
    <location>
        <begin position="491"/>
        <end position="513"/>
    </location>
</feature>
<proteinExistence type="predicted"/>
<organism evidence="3 4">
    <name type="scientific">Actinidia rufa</name>
    <dbReference type="NCBI Taxonomy" id="165716"/>
    <lineage>
        <taxon>Eukaryota</taxon>
        <taxon>Viridiplantae</taxon>
        <taxon>Streptophyta</taxon>
        <taxon>Embryophyta</taxon>
        <taxon>Tracheophyta</taxon>
        <taxon>Spermatophyta</taxon>
        <taxon>Magnoliopsida</taxon>
        <taxon>eudicotyledons</taxon>
        <taxon>Gunneridae</taxon>
        <taxon>Pentapetalae</taxon>
        <taxon>asterids</taxon>
        <taxon>Ericales</taxon>
        <taxon>Actinidiaceae</taxon>
        <taxon>Actinidia</taxon>
    </lineage>
</organism>
<evidence type="ECO:0000256" key="1">
    <source>
        <dbReference type="SAM" id="MobiDB-lite"/>
    </source>
</evidence>
<keyword evidence="2" id="KW-0812">Transmembrane</keyword>
<dbReference type="AlphaFoldDB" id="A0A7J0FNE5"/>
<evidence type="ECO:0000256" key="2">
    <source>
        <dbReference type="SAM" id="Phobius"/>
    </source>
</evidence>
<protein>
    <submittedName>
        <fullName evidence="3">Uncharacterized protein</fullName>
    </submittedName>
</protein>
<accession>A0A7J0FNE5</accession>
<dbReference type="Pfam" id="PF03140">
    <property type="entry name" value="DUF247"/>
    <property type="match status" value="1"/>
</dbReference>
<reference evidence="3 4" key="1">
    <citation type="submission" date="2019-07" db="EMBL/GenBank/DDBJ databases">
        <title>De Novo Assembly of kiwifruit Actinidia rufa.</title>
        <authorList>
            <person name="Sugita-Konishi S."/>
            <person name="Sato K."/>
            <person name="Mori E."/>
            <person name="Abe Y."/>
            <person name="Kisaki G."/>
            <person name="Hamano K."/>
            <person name="Suezawa K."/>
            <person name="Otani M."/>
            <person name="Fukuda T."/>
            <person name="Manabe T."/>
            <person name="Gomi K."/>
            <person name="Tabuchi M."/>
            <person name="Akimitsu K."/>
            <person name="Kataoka I."/>
        </authorList>
    </citation>
    <scope>NUCLEOTIDE SEQUENCE [LARGE SCALE GENOMIC DNA]</scope>
    <source>
        <strain evidence="4">cv. Fuchu</strain>
    </source>
</reference>
<keyword evidence="2" id="KW-1133">Transmembrane helix</keyword>
<dbReference type="PANTHER" id="PTHR31170">
    <property type="entry name" value="BNAC04G53230D PROTEIN"/>
    <property type="match status" value="1"/>
</dbReference>
<evidence type="ECO:0000313" key="4">
    <source>
        <dbReference type="Proteomes" id="UP000585474"/>
    </source>
</evidence>
<feature type="region of interest" description="Disordered" evidence="1">
    <location>
        <begin position="313"/>
        <end position="334"/>
    </location>
</feature>
<dbReference type="Proteomes" id="UP000585474">
    <property type="component" value="Unassembled WGS sequence"/>
</dbReference>
<evidence type="ECO:0000313" key="3">
    <source>
        <dbReference type="EMBL" id="GFY99669.1"/>
    </source>
</evidence>
<comment type="caution">
    <text evidence="3">The sequence shown here is derived from an EMBL/GenBank/DDBJ whole genome shotgun (WGS) entry which is preliminary data.</text>
</comment>
<dbReference type="EMBL" id="BJWL01000013">
    <property type="protein sequence ID" value="GFY99669.1"/>
    <property type="molecule type" value="Genomic_DNA"/>
</dbReference>
<name>A0A7J0FNE5_9ERIC</name>
<keyword evidence="2" id="KW-0472">Membrane</keyword>
<dbReference type="PANTHER" id="PTHR31170:SF25">
    <property type="entry name" value="BNAA09G04570D PROTEIN"/>
    <property type="match status" value="1"/>
</dbReference>
<gene>
    <name evidence="3" type="ORF">Acr_13g0010690</name>
</gene>
<dbReference type="OrthoDB" id="2356035at2759"/>
<sequence length="533" mass="60343">MAKTSIFDSRSDEKEWINQIRKIVEEEVKVDIEVPVSIFRVPAALSALKPEAYVPQLLGLGPYHHFCPELYEMERYKLAAASRLQKMFRTLEFKELVDKLMEFEYTVRACYHKYLDLEGNTLMWIMAIDGLFLFEFLHIFMSKQATTETAHLLDSSGRKISPDGILSDIMMLENQIPFFLFSKIMSIQISSDDLDDSENLLSSILMNFSQAITPLNLKEDFPHKALDHAHLLDLLYHLIVPKLEEPQETSTGSPTNVNIAKKRADSGNSRQIFVTLWNKLSNLNIRLPSKITKPIKNVMGIFGKVSASIPGLSSSASKNKENIKPENAVSSDGQNPVQVEKIMIPAASYLANVAGVVFCPSSGDISTIKFDEKEKKFYLPVITLDVHSEVIIRNLVAYEAMTVSKSLVFSRYTELMNGIMETADDAKLLREKKIIINKLKSDADVLQLFNGIGKSNMRLTHAPYFDKTIEDVNKFFNNSPRVRAYRCVKKYVYGSWIILTILATIVLFLLIGLQSFCSVYSCPRIFNITTVQG</sequence>
<keyword evidence="4" id="KW-1185">Reference proteome</keyword>